<evidence type="ECO:0000313" key="3">
    <source>
        <dbReference type="Proteomes" id="UP000838878"/>
    </source>
</evidence>
<dbReference type="AlphaFoldDB" id="A0A8J9U6T6"/>
<name>A0A8J9U6T6_9NEOP</name>
<feature type="compositionally biased region" description="Pro residues" evidence="1">
    <location>
        <begin position="365"/>
        <end position="381"/>
    </location>
</feature>
<feature type="compositionally biased region" description="Polar residues" evidence="1">
    <location>
        <begin position="351"/>
        <end position="362"/>
    </location>
</feature>
<dbReference type="PANTHER" id="PTHR34239:SF2">
    <property type="entry name" value="TRANSPOSABLE ELEMENT P TRANSPOSASE_THAP9 CONSERVED DOMAIN-CONTAINING PROTEIN"/>
    <property type="match status" value="1"/>
</dbReference>
<feature type="non-terminal residue" evidence="2">
    <location>
        <position position="387"/>
    </location>
</feature>
<sequence>MFFRAEAYARQNSTQSKWGRKKKRDKSEESIRKKIRKLESKLQNRRRIISSDEDIQSPCEDQFLQADKMTGVLTPCDAPCSPHTLETHNSEHQDGSQLFPADPATEPIKIVDDKLDEGILEILGNAPEPDITLGKPIHKDIAARWIEVLKKGLNKEQKDLLAKEYLVPGNCELLVPPVLNPEVKVALLEQFIKRDTSLMNRQKRFANALSALGQSIEIIISTNCEQGLKQKVLKPVSDVCKILCDMHHDETKTRRKFVIASINTSLKDTLANSEADKFLFGDNMSEKLKTAKTVQRSAEALKVTQAPFSRANFSNNKSFNSKNNLNYKPLHQKTTGRQHAGRPYAVLPPRHQNSSSQRQTHWMQRPPPPPPPSSHQPPPPIRRSARK</sequence>
<gene>
    <name evidence="2" type="ORF">BINO364_LOCUS1369</name>
</gene>
<organism evidence="2 3">
    <name type="scientific">Brenthis ino</name>
    <name type="common">lesser marbled fritillary</name>
    <dbReference type="NCBI Taxonomy" id="405034"/>
    <lineage>
        <taxon>Eukaryota</taxon>
        <taxon>Metazoa</taxon>
        <taxon>Ecdysozoa</taxon>
        <taxon>Arthropoda</taxon>
        <taxon>Hexapoda</taxon>
        <taxon>Insecta</taxon>
        <taxon>Pterygota</taxon>
        <taxon>Neoptera</taxon>
        <taxon>Endopterygota</taxon>
        <taxon>Lepidoptera</taxon>
        <taxon>Glossata</taxon>
        <taxon>Ditrysia</taxon>
        <taxon>Papilionoidea</taxon>
        <taxon>Nymphalidae</taxon>
        <taxon>Heliconiinae</taxon>
        <taxon>Argynnini</taxon>
        <taxon>Brenthis</taxon>
    </lineage>
</organism>
<evidence type="ECO:0000256" key="1">
    <source>
        <dbReference type="SAM" id="MobiDB-lite"/>
    </source>
</evidence>
<dbReference type="OrthoDB" id="6140287at2759"/>
<protein>
    <submittedName>
        <fullName evidence="2">Uncharacterized protein</fullName>
    </submittedName>
</protein>
<evidence type="ECO:0000313" key="2">
    <source>
        <dbReference type="EMBL" id="CAH0714304.1"/>
    </source>
</evidence>
<feature type="region of interest" description="Disordered" evidence="1">
    <location>
        <begin position="334"/>
        <end position="387"/>
    </location>
</feature>
<dbReference type="EMBL" id="OV170221">
    <property type="protein sequence ID" value="CAH0714304.1"/>
    <property type="molecule type" value="Genomic_DNA"/>
</dbReference>
<accession>A0A8J9U6T6</accession>
<dbReference type="PANTHER" id="PTHR34239">
    <property type="entry name" value="APPLE DOMAIN-CONTAINING PROTEIN"/>
    <property type="match status" value="1"/>
</dbReference>
<keyword evidence="3" id="KW-1185">Reference proteome</keyword>
<proteinExistence type="predicted"/>
<feature type="region of interest" description="Disordered" evidence="1">
    <location>
        <begin position="5"/>
        <end position="31"/>
    </location>
</feature>
<reference evidence="2" key="1">
    <citation type="submission" date="2021-12" db="EMBL/GenBank/DDBJ databases">
        <authorList>
            <person name="Martin H S."/>
        </authorList>
    </citation>
    <scope>NUCLEOTIDE SEQUENCE</scope>
</reference>
<dbReference type="Proteomes" id="UP000838878">
    <property type="component" value="Chromosome 1"/>
</dbReference>